<dbReference type="Proteomes" id="UP001497392">
    <property type="component" value="Unassembled WGS sequence"/>
</dbReference>
<keyword evidence="1" id="KW-1133">Transmembrane helix</keyword>
<name>A0ABP1G3I6_9CHLO</name>
<accession>A0ABP1G3I6</accession>
<evidence type="ECO:0000256" key="1">
    <source>
        <dbReference type="SAM" id="Phobius"/>
    </source>
</evidence>
<feature type="transmembrane region" description="Helical" evidence="1">
    <location>
        <begin position="79"/>
        <end position="107"/>
    </location>
</feature>
<comment type="caution">
    <text evidence="2">The sequence shown here is derived from an EMBL/GenBank/DDBJ whole genome shotgun (WGS) entry which is preliminary data.</text>
</comment>
<keyword evidence="3" id="KW-1185">Reference proteome</keyword>
<gene>
    <name evidence="2" type="primary">g9710</name>
    <name evidence="2" type="ORF">VP750_LOCUS8750</name>
</gene>
<feature type="transmembrane region" description="Helical" evidence="1">
    <location>
        <begin position="127"/>
        <end position="148"/>
    </location>
</feature>
<organism evidence="2 3">
    <name type="scientific">Coccomyxa viridis</name>
    <dbReference type="NCBI Taxonomy" id="1274662"/>
    <lineage>
        <taxon>Eukaryota</taxon>
        <taxon>Viridiplantae</taxon>
        <taxon>Chlorophyta</taxon>
        <taxon>core chlorophytes</taxon>
        <taxon>Trebouxiophyceae</taxon>
        <taxon>Trebouxiophyceae incertae sedis</taxon>
        <taxon>Coccomyxaceae</taxon>
        <taxon>Coccomyxa</taxon>
    </lineage>
</organism>
<dbReference type="EMBL" id="CAXHTA020000016">
    <property type="protein sequence ID" value="CAL5226844.1"/>
    <property type="molecule type" value="Genomic_DNA"/>
</dbReference>
<reference evidence="2 3" key="1">
    <citation type="submission" date="2024-06" db="EMBL/GenBank/DDBJ databases">
        <authorList>
            <person name="Kraege A."/>
            <person name="Thomma B."/>
        </authorList>
    </citation>
    <scope>NUCLEOTIDE SEQUENCE [LARGE SCALE GENOMIC DNA]</scope>
</reference>
<keyword evidence="1" id="KW-0812">Transmembrane</keyword>
<feature type="transmembrane region" description="Helical" evidence="1">
    <location>
        <begin position="43"/>
        <end position="67"/>
    </location>
</feature>
<evidence type="ECO:0000313" key="3">
    <source>
        <dbReference type="Proteomes" id="UP001497392"/>
    </source>
</evidence>
<sequence>MNDYLQVGYERGSGTTTLLLHALYPRAFPEYHYLSEYGDVGQIFGWLEVAFLGSSIVLCIIVFLLWVITAARGRGARGLHIFTAPLSIIFGVLLFGVTVAFYVLLAVGVSRGLKAQLGVALIPWPSWAWWLAVISSWLWLSLGIVAVCERRKVIWAAKQASQATTERPVMEHSPIPIKH</sequence>
<protein>
    <submittedName>
        <fullName evidence="2">G9710 protein</fullName>
    </submittedName>
</protein>
<evidence type="ECO:0000313" key="2">
    <source>
        <dbReference type="EMBL" id="CAL5226844.1"/>
    </source>
</evidence>
<proteinExistence type="predicted"/>
<keyword evidence="1" id="KW-0472">Membrane</keyword>